<keyword evidence="7" id="KW-1185">Reference proteome</keyword>
<evidence type="ECO:0000256" key="4">
    <source>
        <dbReference type="ARBA" id="ARBA00023172"/>
    </source>
</evidence>
<dbReference type="InterPro" id="IPR050090">
    <property type="entry name" value="Tyrosine_recombinase_XerCD"/>
</dbReference>
<keyword evidence="2" id="KW-0229">DNA integration</keyword>
<name>A0A918JUM0_9FLAO</name>
<dbReference type="Pfam" id="PF00589">
    <property type="entry name" value="Phage_integrase"/>
    <property type="match status" value="1"/>
</dbReference>
<comment type="caution">
    <text evidence="6">The sequence shown here is derived from an EMBL/GenBank/DDBJ whole genome shotgun (WGS) entry which is preliminary data.</text>
</comment>
<organism evidence="6 7">
    <name type="scientific">Aquimarina muelleri</name>
    <dbReference type="NCBI Taxonomy" id="279356"/>
    <lineage>
        <taxon>Bacteria</taxon>
        <taxon>Pseudomonadati</taxon>
        <taxon>Bacteroidota</taxon>
        <taxon>Flavobacteriia</taxon>
        <taxon>Flavobacteriales</taxon>
        <taxon>Flavobacteriaceae</taxon>
        <taxon>Aquimarina</taxon>
    </lineage>
</organism>
<dbReference type="PANTHER" id="PTHR30349">
    <property type="entry name" value="PHAGE INTEGRASE-RELATED"/>
    <property type="match status" value="1"/>
</dbReference>
<dbReference type="Proteomes" id="UP000601108">
    <property type="component" value="Unassembled WGS sequence"/>
</dbReference>
<gene>
    <name evidence="6" type="ORF">GCM10007384_18820</name>
</gene>
<evidence type="ECO:0000259" key="5">
    <source>
        <dbReference type="PROSITE" id="PS51898"/>
    </source>
</evidence>
<proteinExistence type="inferred from homology"/>
<evidence type="ECO:0000256" key="3">
    <source>
        <dbReference type="ARBA" id="ARBA00023125"/>
    </source>
</evidence>
<comment type="similarity">
    <text evidence="1">Belongs to the 'phage' integrase family.</text>
</comment>
<dbReference type="InterPro" id="IPR013762">
    <property type="entry name" value="Integrase-like_cat_sf"/>
</dbReference>
<dbReference type="PANTHER" id="PTHR30349:SF41">
    <property type="entry name" value="INTEGRASE_RECOMBINASE PROTEIN MJ0367-RELATED"/>
    <property type="match status" value="1"/>
</dbReference>
<dbReference type="EMBL" id="BMWS01000011">
    <property type="protein sequence ID" value="GGX17665.1"/>
    <property type="molecule type" value="Genomic_DNA"/>
</dbReference>
<sequence>MYSIFSGCGAVRLAYTAGGRVVAGSNPVIPTSTNRSFSVNNERFFSSTCQGSAVKSSVCSIFGLVPKYTYEDMHTFKKARLVKSKAAKGNYIMYYVWDVQKNDLVRRRLYIPKKYKSDAEQIAFAKDRIKEINRLLADGFHIDRKKTVKSNSKTKNIRSKTIYSIREATATFIEIKKAKKLYKRGIGFYSNNLERFLKWLEEQGQDSLWIGELDYQLIQQYFMYLLIHRKNSPKTYNNTLGVLKTFYNECLKQEWVEGKNPFDKIDKQPEEYGSKNKPFSNEQIKDIKEYVLEHDPYLWKIICFIYYSFMRPSEIRRLKVRDIDLKKDLIWVSGKISKTKKRDVVPIVPGLKKIILEMNLEEYHPSDYLFGANQTPSTTKMGENYMGKHFKKVKDNFEFDEDHTLYAFKHTAVVNWYEKEKDIRKIQKMCRHSSMLMTERYLKSLGLLDDKDAVSELPEI</sequence>
<reference evidence="6 7" key="1">
    <citation type="journal article" date="2014" name="Int. J. Syst. Evol. Microbiol.">
        <title>Complete genome sequence of Corynebacterium casei LMG S-19264T (=DSM 44701T), isolated from a smear-ripened cheese.</title>
        <authorList>
            <consortium name="US DOE Joint Genome Institute (JGI-PGF)"/>
            <person name="Walter F."/>
            <person name="Albersmeier A."/>
            <person name="Kalinowski J."/>
            <person name="Ruckert C."/>
        </authorList>
    </citation>
    <scope>NUCLEOTIDE SEQUENCE [LARGE SCALE GENOMIC DNA]</scope>
    <source>
        <strain evidence="6 7">KCTC 12285</strain>
    </source>
</reference>
<evidence type="ECO:0000313" key="6">
    <source>
        <dbReference type="EMBL" id="GGX17665.1"/>
    </source>
</evidence>
<feature type="domain" description="Tyr recombinase" evidence="5">
    <location>
        <begin position="274"/>
        <end position="455"/>
    </location>
</feature>
<dbReference type="InterPro" id="IPR011010">
    <property type="entry name" value="DNA_brk_join_enz"/>
</dbReference>
<evidence type="ECO:0000256" key="1">
    <source>
        <dbReference type="ARBA" id="ARBA00008857"/>
    </source>
</evidence>
<protein>
    <recommendedName>
        <fullName evidence="5">Tyr recombinase domain-containing protein</fullName>
    </recommendedName>
</protein>
<dbReference type="Gene3D" id="1.10.150.130">
    <property type="match status" value="1"/>
</dbReference>
<accession>A0A918JUM0</accession>
<keyword evidence="3" id="KW-0238">DNA-binding</keyword>
<dbReference type="GO" id="GO:0003677">
    <property type="term" value="F:DNA binding"/>
    <property type="evidence" value="ECO:0007669"/>
    <property type="project" value="UniProtKB-KW"/>
</dbReference>
<dbReference type="Pfam" id="PF13495">
    <property type="entry name" value="Phage_int_SAM_4"/>
    <property type="match status" value="1"/>
</dbReference>
<dbReference type="SUPFAM" id="SSF56349">
    <property type="entry name" value="DNA breaking-rejoining enzymes"/>
    <property type="match status" value="1"/>
</dbReference>
<dbReference type="InterPro" id="IPR002104">
    <property type="entry name" value="Integrase_catalytic"/>
</dbReference>
<dbReference type="GO" id="GO:0015074">
    <property type="term" value="P:DNA integration"/>
    <property type="evidence" value="ECO:0007669"/>
    <property type="project" value="UniProtKB-KW"/>
</dbReference>
<dbReference type="PROSITE" id="PS51898">
    <property type="entry name" value="TYR_RECOMBINASE"/>
    <property type="match status" value="1"/>
</dbReference>
<dbReference type="CDD" id="cd00397">
    <property type="entry name" value="DNA_BRE_C"/>
    <property type="match status" value="1"/>
</dbReference>
<evidence type="ECO:0000313" key="7">
    <source>
        <dbReference type="Proteomes" id="UP000601108"/>
    </source>
</evidence>
<dbReference type="Gene3D" id="1.10.443.10">
    <property type="entry name" value="Intergrase catalytic core"/>
    <property type="match status" value="1"/>
</dbReference>
<evidence type="ECO:0000256" key="2">
    <source>
        <dbReference type="ARBA" id="ARBA00022908"/>
    </source>
</evidence>
<dbReference type="AlphaFoldDB" id="A0A918JUM0"/>
<dbReference type="InterPro" id="IPR004107">
    <property type="entry name" value="Integrase_SAM-like_N"/>
</dbReference>
<keyword evidence="4" id="KW-0233">DNA recombination</keyword>
<dbReference type="GO" id="GO:0006310">
    <property type="term" value="P:DNA recombination"/>
    <property type="evidence" value="ECO:0007669"/>
    <property type="project" value="UniProtKB-KW"/>
</dbReference>
<dbReference type="InterPro" id="IPR010998">
    <property type="entry name" value="Integrase_recombinase_N"/>
</dbReference>